<feature type="transmembrane region" description="Helical" evidence="6">
    <location>
        <begin position="140"/>
        <end position="162"/>
    </location>
</feature>
<dbReference type="CDD" id="cd17324">
    <property type="entry name" value="MFS_NepI_like"/>
    <property type="match status" value="1"/>
</dbReference>
<dbReference type="PANTHER" id="PTHR43124">
    <property type="entry name" value="PURINE EFFLUX PUMP PBUE"/>
    <property type="match status" value="1"/>
</dbReference>
<feature type="transmembrane region" description="Helical" evidence="6">
    <location>
        <begin position="82"/>
        <end position="101"/>
    </location>
</feature>
<evidence type="ECO:0000256" key="3">
    <source>
        <dbReference type="ARBA" id="ARBA00022692"/>
    </source>
</evidence>
<evidence type="ECO:0000256" key="1">
    <source>
        <dbReference type="ARBA" id="ARBA00004651"/>
    </source>
</evidence>
<evidence type="ECO:0000313" key="8">
    <source>
        <dbReference type="EMBL" id="QJD92472.1"/>
    </source>
</evidence>
<evidence type="ECO:0000256" key="4">
    <source>
        <dbReference type="ARBA" id="ARBA00022989"/>
    </source>
</evidence>
<dbReference type="PANTHER" id="PTHR43124:SF3">
    <property type="entry name" value="CHLORAMPHENICOL EFFLUX PUMP RV0191"/>
    <property type="match status" value="1"/>
</dbReference>
<accession>A0ABX6MF43</accession>
<dbReference type="InterPro" id="IPR036259">
    <property type="entry name" value="MFS_trans_sf"/>
</dbReference>
<keyword evidence="3 6" id="KW-0812">Transmembrane</keyword>
<reference evidence="8 9" key="1">
    <citation type="submission" date="2020-04" db="EMBL/GenBank/DDBJ databases">
        <title>Genome sequencing of novel species.</title>
        <authorList>
            <person name="Heo J."/>
            <person name="Kim S.-J."/>
            <person name="Kim J.-S."/>
            <person name="Hong S.-B."/>
            <person name="Kwon S.-W."/>
        </authorList>
    </citation>
    <scope>NUCLEOTIDE SEQUENCE [LARGE SCALE GENOMIC DNA]</scope>
    <source>
        <strain evidence="8 9">AF9R3</strain>
    </source>
</reference>
<dbReference type="Pfam" id="PF07690">
    <property type="entry name" value="MFS_1"/>
    <property type="match status" value="1"/>
</dbReference>
<dbReference type="InterPro" id="IPR020846">
    <property type="entry name" value="MFS_dom"/>
</dbReference>
<dbReference type="EMBL" id="CP051684">
    <property type="protein sequence ID" value="QJD92472.1"/>
    <property type="molecule type" value="Genomic_DNA"/>
</dbReference>
<feature type="transmembrane region" description="Helical" evidence="6">
    <location>
        <begin position="380"/>
        <end position="397"/>
    </location>
</feature>
<proteinExistence type="predicted"/>
<protein>
    <submittedName>
        <fullName evidence="8">MFS transporter</fullName>
    </submittedName>
</protein>
<comment type="subcellular location">
    <subcellularLocation>
        <location evidence="1">Cell membrane</location>
        <topology evidence="1">Multi-pass membrane protein</topology>
    </subcellularLocation>
</comment>
<evidence type="ECO:0000256" key="6">
    <source>
        <dbReference type="SAM" id="Phobius"/>
    </source>
</evidence>
<keyword evidence="9" id="KW-1185">Reference proteome</keyword>
<feature type="domain" description="Major facilitator superfamily (MFS) profile" evidence="7">
    <location>
        <begin position="16"/>
        <end position="404"/>
    </location>
</feature>
<organism evidence="8 9">
    <name type="scientific">Duganella dendranthematis</name>
    <dbReference type="NCBI Taxonomy" id="2728021"/>
    <lineage>
        <taxon>Bacteria</taxon>
        <taxon>Pseudomonadati</taxon>
        <taxon>Pseudomonadota</taxon>
        <taxon>Betaproteobacteria</taxon>
        <taxon>Burkholderiales</taxon>
        <taxon>Oxalobacteraceae</taxon>
        <taxon>Telluria group</taxon>
        <taxon>Duganella</taxon>
    </lineage>
</organism>
<feature type="transmembrane region" description="Helical" evidence="6">
    <location>
        <begin position="347"/>
        <end position="368"/>
    </location>
</feature>
<dbReference type="InterPro" id="IPR050189">
    <property type="entry name" value="MFS_Efflux_Transporters"/>
</dbReference>
<evidence type="ECO:0000256" key="5">
    <source>
        <dbReference type="ARBA" id="ARBA00023136"/>
    </source>
</evidence>
<feature type="transmembrane region" description="Helical" evidence="6">
    <location>
        <begin position="256"/>
        <end position="272"/>
    </location>
</feature>
<dbReference type="SUPFAM" id="SSF103473">
    <property type="entry name" value="MFS general substrate transporter"/>
    <property type="match status" value="1"/>
</dbReference>
<evidence type="ECO:0000259" key="7">
    <source>
        <dbReference type="PROSITE" id="PS50850"/>
    </source>
</evidence>
<evidence type="ECO:0000256" key="2">
    <source>
        <dbReference type="ARBA" id="ARBA00022475"/>
    </source>
</evidence>
<dbReference type="PROSITE" id="PS50850">
    <property type="entry name" value="MFS"/>
    <property type="match status" value="1"/>
</dbReference>
<keyword evidence="5 6" id="KW-0472">Membrane</keyword>
<name>A0ABX6MF43_9BURK</name>
<evidence type="ECO:0000313" key="9">
    <source>
        <dbReference type="Proteomes" id="UP000503117"/>
    </source>
</evidence>
<gene>
    <name evidence="8" type="ORF">HH213_21670</name>
</gene>
<feature type="transmembrane region" description="Helical" evidence="6">
    <location>
        <begin position="284"/>
        <end position="302"/>
    </location>
</feature>
<feature type="transmembrane region" description="Helical" evidence="6">
    <location>
        <begin position="308"/>
        <end position="326"/>
    </location>
</feature>
<dbReference type="Proteomes" id="UP000503117">
    <property type="component" value="Chromosome"/>
</dbReference>
<feature type="transmembrane region" description="Helical" evidence="6">
    <location>
        <begin position="218"/>
        <end position="244"/>
    </location>
</feature>
<feature type="transmembrane region" description="Helical" evidence="6">
    <location>
        <begin position="107"/>
        <end position="128"/>
    </location>
</feature>
<feature type="transmembrane region" description="Helical" evidence="6">
    <location>
        <begin position="168"/>
        <end position="188"/>
    </location>
</feature>
<sequence>MKKTPAPPFSGYQKIVVAMLAFLQFAVILDFMIMSPLGALIMPDLHISPAQFGLVVSAYAFSAGLSGLLTAGFADRYDRKKLLLFFYSGFIIGTVWCGLAPTYESLLAARIFTGLFGGVIGSIVLAISTDLFPPQMRGRVMGLIQTAFAASQVLGIPVGIYLSNQWNWHVPFIAMAAFGLAGGLVVAWKMQPVNAHLGKPQEHSAFMHLFHTVTEKRYLLAFAITALLTTGGFMLMPFSSAYIVNNMGIDLHHLPTVYLITGVCTIFIGPMIGRAADAFGKFRVFLFGTGLSIAMVLIYTHLGRVPLWMLVVVNTMMFVGIFSRMIPFQALSSTVPVQTQRGSYNAISASIQQLAGGLASVVSGHIVTQGADGRLQHFDTVGYVVVGTSLVAGALLWRLNRNLAAPAAPVAPAAI</sequence>
<feature type="transmembrane region" description="Helical" evidence="6">
    <location>
        <begin position="12"/>
        <end position="34"/>
    </location>
</feature>
<dbReference type="RefSeq" id="WP_110848459.1">
    <property type="nucleotide sequence ID" value="NZ_CP051684.1"/>
</dbReference>
<dbReference type="InterPro" id="IPR011701">
    <property type="entry name" value="MFS"/>
</dbReference>
<keyword evidence="4 6" id="KW-1133">Transmembrane helix</keyword>
<feature type="transmembrane region" description="Helical" evidence="6">
    <location>
        <begin position="54"/>
        <end position="75"/>
    </location>
</feature>
<keyword evidence="2" id="KW-1003">Cell membrane</keyword>
<dbReference type="Gene3D" id="1.20.1250.20">
    <property type="entry name" value="MFS general substrate transporter like domains"/>
    <property type="match status" value="1"/>
</dbReference>